<dbReference type="NCBIfam" id="NF009993">
    <property type="entry name" value="PRK13462.1"/>
    <property type="match status" value="1"/>
</dbReference>
<proteinExistence type="predicted"/>
<comment type="caution">
    <text evidence="2">The sequence shown here is derived from an EMBL/GenBank/DDBJ whole genome shotgun (WGS) entry which is preliminary data.</text>
</comment>
<gene>
    <name evidence="2" type="ORF">AO501_13735</name>
</gene>
<feature type="binding site" evidence="1">
    <location>
        <begin position="25"/>
        <end position="26"/>
    </location>
    <ligand>
        <name>substrate</name>
    </ligand>
</feature>
<dbReference type="SMART" id="SM00855">
    <property type="entry name" value="PGAM"/>
    <property type="match status" value="1"/>
</dbReference>
<dbReference type="PANTHER" id="PTHR48100">
    <property type="entry name" value="BROAD-SPECIFICITY PHOSPHATASE YOR283W-RELATED"/>
    <property type="match status" value="1"/>
</dbReference>
<dbReference type="InterPro" id="IPR013078">
    <property type="entry name" value="His_Pase_superF_clade-1"/>
</dbReference>
<dbReference type="OrthoDB" id="4697614at2"/>
<organism evidence="2 3">
    <name type="scientific">Mycobacterium gordonae</name>
    <dbReference type="NCBI Taxonomy" id="1778"/>
    <lineage>
        <taxon>Bacteria</taxon>
        <taxon>Bacillati</taxon>
        <taxon>Actinomycetota</taxon>
        <taxon>Actinomycetes</taxon>
        <taxon>Mycobacteriales</taxon>
        <taxon>Mycobacteriaceae</taxon>
        <taxon>Mycobacterium</taxon>
    </lineage>
</organism>
<evidence type="ECO:0000313" key="2">
    <source>
        <dbReference type="EMBL" id="KQH79778.1"/>
    </source>
</evidence>
<name>A0A0Q2LVF4_MYCGO</name>
<dbReference type="SUPFAM" id="SSF53254">
    <property type="entry name" value="Phosphoglycerate mutase-like"/>
    <property type="match status" value="1"/>
</dbReference>
<dbReference type="InterPro" id="IPR029033">
    <property type="entry name" value="His_PPase_superfam"/>
</dbReference>
<evidence type="ECO:0000313" key="3">
    <source>
        <dbReference type="Proteomes" id="UP000051677"/>
    </source>
</evidence>
<dbReference type="RefSeq" id="WP_055577343.1">
    <property type="nucleotide sequence ID" value="NZ_LKTM01000068.1"/>
</dbReference>
<feature type="binding site" evidence="1">
    <location>
        <position position="64"/>
    </location>
    <ligand>
        <name>substrate</name>
    </ligand>
</feature>
<accession>A0A0Q2LVF4</accession>
<dbReference type="Gene3D" id="3.40.50.1240">
    <property type="entry name" value="Phosphoglycerate mutase-like"/>
    <property type="match status" value="1"/>
</dbReference>
<evidence type="ECO:0000256" key="1">
    <source>
        <dbReference type="PIRSR" id="PIRSR613078-2"/>
    </source>
</evidence>
<reference evidence="2 3" key="1">
    <citation type="submission" date="2015-10" db="EMBL/GenBank/DDBJ databases">
        <title>Mycobacterium gordonae draft genome assembly.</title>
        <authorList>
            <person name="Ustinova V."/>
            <person name="Smirnova T."/>
            <person name="Blagodatskikh K."/>
            <person name="Varlamov D."/>
            <person name="Larionova E."/>
            <person name="Chernousova L."/>
        </authorList>
    </citation>
    <scope>NUCLEOTIDE SEQUENCE [LARGE SCALE GENOMIC DNA]</scope>
    <source>
        <strain evidence="2 3">CTRI 14-8773</strain>
    </source>
</reference>
<dbReference type="Pfam" id="PF00300">
    <property type="entry name" value="His_Phos_1"/>
    <property type="match status" value="1"/>
</dbReference>
<protein>
    <submittedName>
        <fullName evidence="2">Acid phosphatase</fullName>
    </submittedName>
</protein>
<dbReference type="PIRSF" id="PIRSF000709">
    <property type="entry name" value="6PFK_2-Ptase"/>
    <property type="match status" value="1"/>
</dbReference>
<dbReference type="EMBL" id="LKTM01000068">
    <property type="protein sequence ID" value="KQH79778.1"/>
    <property type="molecule type" value="Genomic_DNA"/>
</dbReference>
<dbReference type="PANTHER" id="PTHR48100:SF15">
    <property type="entry name" value="SEDOHEPTULOSE 1,7-BISPHOSPHATASE"/>
    <property type="match status" value="1"/>
</dbReference>
<dbReference type="CDD" id="cd07067">
    <property type="entry name" value="HP_PGM_like"/>
    <property type="match status" value="1"/>
</dbReference>
<dbReference type="InterPro" id="IPR050275">
    <property type="entry name" value="PGM_Phosphatase"/>
</dbReference>
<dbReference type="GO" id="GO:0070297">
    <property type="term" value="P:regulation of phosphorelay signal transduction system"/>
    <property type="evidence" value="ECO:0007669"/>
    <property type="project" value="TreeGrafter"/>
</dbReference>
<sequence>MGVQDHRLVLLRHGETEWSKSGQHTGRTDIELTGAGREQAEFAGVVLGDLHLKRPMVICSPRRRSLVTADLAGLIVDQVTPLVAEWDYGDYEGLTTPQIHETDPDWLVWTHGCPGGESVAQVSDRADRAIALALENMESRDVLLVSHGHFSRAVITRWCQFDLREGSRFGMPTATIAICGFEHGIRQLAQLGLSCHPKPSAIA</sequence>
<dbReference type="Proteomes" id="UP000051677">
    <property type="component" value="Unassembled WGS sequence"/>
</dbReference>
<dbReference type="AlphaFoldDB" id="A0A0Q2LVF4"/>
<dbReference type="GO" id="GO:0101006">
    <property type="term" value="F:protein histidine phosphatase activity"/>
    <property type="evidence" value="ECO:0007669"/>
    <property type="project" value="TreeGrafter"/>
</dbReference>
<dbReference type="STRING" id="1778.A9W97_03465"/>